<dbReference type="STRING" id="1109443.G4TG09"/>
<dbReference type="InParanoid" id="G4TG09"/>
<accession>G4TG09</accession>
<evidence type="ECO:0000313" key="2">
    <source>
        <dbReference type="EMBL" id="CCA70240.1"/>
    </source>
</evidence>
<evidence type="ECO:0000256" key="1">
    <source>
        <dbReference type="SAM" id="Phobius"/>
    </source>
</evidence>
<dbReference type="Proteomes" id="UP000007148">
    <property type="component" value="Unassembled WGS sequence"/>
</dbReference>
<dbReference type="AlphaFoldDB" id="G4TG09"/>
<dbReference type="HOGENOM" id="CLU_555620_0_0_1"/>
<organism evidence="2 3">
    <name type="scientific">Serendipita indica (strain DSM 11827)</name>
    <name type="common">Root endophyte fungus</name>
    <name type="synonym">Piriformospora indica</name>
    <dbReference type="NCBI Taxonomy" id="1109443"/>
    <lineage>
        <taxon>Eukaryota</taxon>
        <taxon>Fungi</taxon>
        <taxon>Dikarya</taxon>
        <taxon>Basidiomycota</taxon>
        <taxon>Agaricomycotina</taxon>
        <taxon>Agaricomycetes</taxon>
        <taxon>Sebacinales</taxon>
        <taxon>Serendipitaceae</taxon>
        <taxon>Serendipita</taxon>
    </lineage>
</organism>
<comment type="caution">
    <text evidence="2">The sequence shown here is derived from an EMBL/GenBank/DDBJ whole genome shotgun (WGS) entry which is preliminary data.</text>
</comment>
<protein>
    <submittedName>
        <fullName evidence="2">Uncharacterized protein</fullName>
    </submittedName>
</protein>
<keyword evidence="1" id="KW-0472">Membrane</keyword>
<keyword evidence="1" id="KW-0812">Transmembrane</keyword>
<keyword evidence="1" id="KW-1133">Transmembrane helix</keyword>
<dbReference type="EMBL" id="CAFZ01000076">
    <property type="protein sequence ID" value="CCA70240.1"/>
    <property type="molecule type" value="Genomic_DNA"/>
</dbReference>
<dbReference type="eggNOG" id="ENOG502SYQD">
    <property type="taxonomic scope" value="Eukaryota"/>
</dbReference>
<sequence>MSNLAIIDDTNPAILYSPGSWVATSTDTNREYNSTLHYATSPGATITYQFRGRSGISSFDSIVKLTCKGTGIFVYGTITQPVTNGYPKATYQIDNARPVVNWNTAGMLQDAVSTQSHVTLFKSPQYPYGDHTITISVDQVDPTTTGRFNFDFFVVTAVTEEDARRAGGLIIVDDKEPVIQYGNGWTYTGGNKAEYLLMVHGSPAGVDAIASFPFTGTSVSVYATLDGDYASRPIASFAVDGGTPDEVVRTFTGPGRVTRQCNTQLLGLSGLADTSHTLTITALGRNLPGWRLDYIIYGTPFPAHGTGTSIASGGSIGGEGSGLTNSLASATGGLESVSTRVTTFTSNGTMFISTEMVTQNVPGFNSPWGTSQSTGLTQQAIGDVTTGGNSKRAVVIGGVIGGIALGILLIAPLVYYLRRHRKNRRRMLIHRYPNWRVDAYDRETDAAPSLPMAPTKSDTVSLSALCISPTKGSTISNTISSIHGPLPSTMVSAPSPKGSEAETNHFRDSSTLLLSSSINLQSLMETISPAEESRVREVDVGIRLQWTDAEGAHDTLPPSYSNLQS</sequence>
<dbReference type="OrthoDB" id="3265734at2759"/>
<name>G4TG09_SERID</name>
<reference evidence="2 3" key="1">
    <citation type="journal article" date="2011" name="PLoS Pathog.">
        <title>Endophytic Life Strategies Decoded by Genome and Transcriptome Analyses of the Mutualistic Root Symbiont Piriformospora indica.</title>
        <authorList>
            <person name="Zuccaro A."/>
            <person name="Lahrmann U."/>
            <person name="Guldener U."/>
            <person name="Langen G."/>
            <person name="Pfiffi S."/>
            <person name="Biedenkopf D."/>
            <person name="Wong P."/>
            <person name="Samans B."/>
            <person name="Grimm C."/>
            <person name="Basiewicz M."/>
            <person name="Murat C."/>
            <person name="Martin F."/>
            <person name="Kogel K.H."/>
        </authorList>
    </citation>
    <scope>NUCLEOTIDE SEQUENCE [LARGE SCALE GENOMIC DNA]</scope>
    <source>
        <strain evidence="2 3">DSM 11827</strain>
    </source>
</reference>
<evidence type="ECO:0000313" key="3">
    <source>
        <dbReference type="Proteomes" id="UP000007148"/>
    </source>
</evidence>
<keyword evidence="3" id="KW-1185">Reference proteome</keyword>
<feature type="transmembrane region" description="Helical" evidence="1">
    <location>
        <begin position="393"/>
        <end position="417"/>
    </location>
</feature>
<proteinExistence type="predicted"/>
<gene>
    <name evidence="2" type="ORF">PIIN_04179</name>
</gene>
<dbReference type="Gene3D" id="2.60.120.260">
    <property type="entry name" value="Galactose-binding domain-like"/>
    <property type="match status" value="2"/>
</dbReference>